<dbReference type="Pfam" id="PF22895">
    <property type="entry name" value="DUF7024"/>
    <property type="match status" value="1"/>
</dbReference>
<gene>
    <name evidence="3" type="ORF">CAter282_0781</name>
</gene>
<feature type="transmembrane region" description="Helical" evidence="1">
    <location>
        <begin position="141"/>
        <end position="158"/>
    </location>
</feature>
<keyword evidence="1" id="KW-0472">Membrane</keyword>
<dbReference type="AlphaFoldDB" id="A0A127QF10"/>
<keyword evidence="3" id="KW-0808">Transferase</keyword>
<feature type="transmembrane region" description="Helical" evidence="1">
    <location>
        <begin position="185"/>
        <end position="203"/>
    </location>
</feature>
<reference evidence="3 4" key="1">
    <citation type="submission" date="2015-11" db="EMBL/GenBank/DDBJ databases">
        <title>Exploring the genomic traits of fungus-feeding bacterial genus Collimonas.</title>
        <authorList>
            <person name="Song C."/>
            <person name="Schmidt R."/>
            <person name="de Jager V."/>
            <person name="Krzyzanowska D."/>
            <person name="Jongedijk E."/>
            <person name="Cankar K."/>
            <person name="Beekwilder J."/>
            <person name="van Veen A."/>
            <person name="de Boer W."/>
            <person name="van Veen J.A."/>
            <person name="Garbeva P."/>
        </authorList>
    </citation>
    <scope>NUCLEOTIDE SEQUENCE [LARGE SCALE GENOMIC DNA]</scope>
    <source>
        <strain evidence="3 4">Ter282</strain>
    </source>
</reference>
<dbReference type="InterPro" id="IPR054288">
    <property type="entry name" value="DUF7024"/>
</dbReference>
<proteinExistence type="predicted"/>
<feature type="transmembrane region" description="Helical" evidence="1">
    <location>
        <begin position="455"/>
        <end position="474"/>
    </location>
</feature>
<protein>
    <submittedName>
        <fullName evidence="3">Dolichyl-phosphate-mannose-mannosyltransferase family protein</fullName>
    </submittedName>
</protein>
<feature type="transmembrane region" description="Helical" evidence="1">
    <location>
        <begin position="210"/>
        <end position="230"/>
    </location>
</feature>
<feature type="transmembrane region" description="Helical" evidence="1">
    <location>
        <begin position="86"/>
        <end position="106"/>
    </location>
</feature>
<sequence length="716" mass="80336">MKYISQNKATPSIFLLLLIAFAIYIFISNSIGSPIFGSDEYAFLISGKYIDDLRRLYELDPELQQISNLLFFQIIHHISNFSGDNFVHIFRIMHAAEYVFAAWILYKTFIGIVGRNNALLGASIFLLLPTSIYIQAVMPEIDLIVVAALLGYTMIVVYPIRPSFGAILAGFFIGIAILIKPHGIALLVATIVAIIFISYFKLVDGKWRTLKSVVFLLLSCYFTLICIWRLCSHEWSIDPSVALGLKFYGNYLKSPVPTITLSTKILIAIRYAVAHILVIGLVFCPVFVWMYSILEIKFKNVNRSYSVIFNAECVAAIFLLAMTLSHIAMVAWFTAGAVTVNAGEIGRLHGRYLGAAISFFPFLYFFGIRSLGEKEVKKNRLFGGLIIISCIFFVFDKFKIFPWDYPLLFTFFKPGNNYSWDYPGSFKYLDVFVLSVIMMGLILSLFNLKIFKKVLFLQIFVICIIGCAQTYNWVSFHTKDKKNIMDYAGAIKTMVSGNDAGKGIFISNDRFGLASYALFGLANSPKVLERALGSTITQTDIAGAEWVLLFGNYSTDFNYRNAIALGSYKFFPLKKQISVEKKEKPELTLNQPILVSLSSISNDVDLIGFNVPEEWGAWSARSDTVIDLPVQVHGRLKLRLFAWTLPENLNQALGITIGGETENIKLADAGKEYEVVLNVQHVTDRILLKSAIFHPSNSSRDMGVAISHISIEWIGG</sequence>
<evidence type="ECO:0000259" key="2">
    <source>
        <dbReference type="Pfam" id="PF22895"/>
    </source>
</evidence>
<evidence type="ECO:0000313" key="3">
    <source>
        <dbReference type="EMBL" id="AMP08584.1"/>
    </source>
</evidence>
<dbReference type="EMBL" id="CP013235">
    <property type="protein sequence ID" value="AMP08584.1"/>
    <property type="molecule type" value="Genomic_DNA"/>
</dbReference>
<keyword evidence="3" id="KW-0328">Glycosyltransferase</keyword>
<keyword evidence="4" id="KW-1185">Reference proteome</keyword>
<keyword evidence="1" id="KW-1133">Transmembrane helix</keyword>
<name>A0A127QF10_9BURK</name>
<accession>A0A127QF10</accession>
<keyword evidence="1" id="KW-0812">Transmembrane</keyword>
<dbReference type="RefSeq" id="WP_061536980.1">
    <property type="nucleotide sequence ID" value="NZ_CP013235.1"/>
</dbReference>
<feature type="transmembrane region" description="Helical" evidence="1">
    <location>
        <begin position="306"/>
        <end position="332"/>
    </location>
</feature>
<feature type="domain" description="DUF7024" evidence="2">
    <location>
        <begin position="606"/>
        <end position="699"/>
    </location>
</feature>
<evidence type="ECO:0000313" key="4">
    <source>
        <dbReference type="Proteomes" id="UP000071778"/>
    </source>
</evidence>
<feature type="transmembrane region" description="Helical" evidence="1">
    <location>
        <begin position="163"/>
        <end position="179"/>
    </location>
</feature>
<dbReference type="Proteomes" id="UP000071778">
    <property type="component" value="Chromosome"/>
</dbReference>
<evidence type="ECO:0000256" key="1">
    <source>
        <dbReference type="SAM" id="Phobius"/>
    </source>
</evidence>
<feature type="transmembrane region" description="Helical" evidence="1">
    <location>
        <begin position="352"/>
        <end position="369"/>
    </location>
</feature>
<dbReference type="PATRIC" id="fig|279058.18.peg.773"/>
<feature type="transmembrane region" description="Helical" evidence="1">
    <location>
        <begin position="12"/>
        <end position="31"/>
    </location>
</feature>
<feature type="transmembrane region" description="Helical" evidence="1">
    <location>
        <begin position="428"/>
        <end position="448"/>
    </location>
</feature>
<feature type="transmembrane region" description="Helical" evidence="1">
    <location>
        <begin position="271"/>
        <end position="294"/>
    </location>
</feature>
<feature type="transmembrane region" description="Helical" evidence="1">
    <location>
        <begin position="381"/>
        <end position="401"/>
    </location>
</feature>
<feature type="transmembrane region" description="Helical" evidence="1">
    <location>
        <begin position="118"/>
        <end position="135"/>
    </location>
</feature>
<dbReference type="GO" id="GO:0016757">
    <property type="term" value="F:glycosyltransferase activity"/>
    <property type="evidence" value="ECO:0007669"/>
    <property type="project" value="UniProtKB-KW"/>
</dbReference>
<organism evidence="3 4">
    <name type="scientific">Collimonas arenae</name>
    <dbReference type="NCBI Taxonomy" id="279058"/>
    <lineage>
        <taxon>Bacteria</taxon>
        <taxon>Pseudomonadati</taxon>
        <taxon>Pseudomonadota</taxon>
        <taxon>Betaproteobacteria</taxon>
        <taxon>Burkholderiales</taxon>
        <taxon>Oxalobacteraceae</taxon>
        <taxon>Collimonas</taxon>
    </lineage>
</organism>